<evidence type="ECO:0000313" key="1">
    <source>
        <dbReference type="EMBL" id="OIR05739.1"/>
    </source>
</evidence>
<accession>A0A1J5SCQ9</accession>
<comment type="caution">
    <text evidence="1">The sequence shown here is derived from an EMBL/GenBank/DDBJ whole genome shotgun (WGS) entry which is preliminary data.</text>
</comment>
<organism evidence="1">
    <name type="scientific">mine drainage metagenome</name>
    <dbReference type="NCBI Taxonomy" id="410659"/>
    <lineage>
        <taxon>unclassified sequences</taxon>
        <taxon>metagenomes</taxon>
        <taxon>ecological metagenomes</taxon>
    </lineage>
</organism>
<proteinExistence type="predicted"/>
<name>A0A1J5SCQ9_9ZZZZ</name>
<dbReference type="EMBL" id="MLJW01000048">
    <property type="protein sequence ID" value="OIR05739.1"/>
    <property type="molecule type" value="Genomic_DNA"/>
</dbReference>
<dbReference type="AlphaFoldDB" id="A0A1J5SCQ9"/>
<protein>
    <submittedName>
        <fullName evidence="1">Uncharacterized protein</fullName>
    </submittedName>
</protein>
<gene>
    <name evidence="1" type="ORF">GALL_121740</name>
</gene>
<reference evidence="1" key="1">
    <citation type="submission" date="2016-10" db="EMBL/GenBank/DDBJ databases">
        <title>Sequence of Gallionella enrichment culture.</title>
        <authorList>
            <person name="Poehlein A."/>
            <person name="Muehling M."/>
            <person name="Daniel R."/>
        </authorList>
    </citation>
    <scope>NUCLEOTIDE SEQUENCE</scope>
</reference>
<sequence>MLQLPVVEVEALQLVLQPVSRQQALAQVQAVQYKPGRFVVLQVQQLVQVAEYKQAVVVQFLPVLQQAEHKPVAAQYKFFAADFLLYAEQVEVQYRLLVLQPEQMQELFLLFYRQYIATHLF</sequence>